<name>A0A8S5NTZ8_9CAUD</name>
<evidence type="ECO:0000313" key="2">
    <source>
        <dbReference type="EMBL" id="DAD97664.1"/>
    </source>
</evidence>
<reference evidence="2" key="1">
    <citation type="journal article" date="2021" name="Proc. Natl. Acad. Sci. U.S.A.">
        <title>A Catalog of Tens of Thousands of Viruses from Human Metagenomes Reveals Hidden Associations with Chronic Diseases.</title>
        <authorList>
            <person name="Tisza M.J."/>
            <person name="Buck C.B."/>
        </authorList>
    </citation>
    <scope>NUCLEOTIDE SEQUENCE</scope>
    <source>
        <strain evidence="2">Ct1TR2</strain>
    </source>
</reference>
<dbReference type="EMBL" id="BK015245">
    <property type="protein sequence ID" value="DAD97664.1"/>
    <property type="molecule type" value="Genomic_DNA"/>
</dbReference>
<organism evidence="2">
    <name type="scientific">Siphoviridae sp. ct1TR2</name>
    <dbReference type="NCBI Taxonomy" id="2825309"/>
    <lineage>
        <taxon>Viruses</taxon>
        <taxon>Duplodnaviria</taxon>
        <taxon>Heunggongvirae</taxon>
        <taxon>Uroviricota</taxon>
        <taxon>Caudoviricetes</taxon>
    </lineage>
</organism>
<evidence type="ECO:0000259" key="1">
    <source>
        <dbReference type="Pfam" id="PF24703"/>
    </source>
</evidence>
<sequence length="191" mass="21664">MLVYKATKADMTCTMGDGTFQYMLNVPAHADSTKCGNRGLHACEYVLDCFRYYSLDDRIFKAEAEGPIDEDGENTRIACERLTLTQELTRRDIVKEAIKYMVRHPEREWEMDMYRIKVQKDKAEGNGDGIVIARGKKPMARGKKGDILALVMEKESGWFQRIAIGEIDGKNGKEGIWYSILPDGRTVEVVG</sequence>
<accession>A0A8S5NTZ8</accession>
<proteinExistence type="predicted"/>
<feature type="domain" description="DUF7666" evidence="1">
    <location>
        <begin position="1"/>
        <end position="95"/>
    </location>
</feature>
<dbReference type="Pfam" id="PF24703">
    <property type="entry name" value="DUF7666"/>
    <property type="match status" value="1"/>
</dbReference>
<protein>
    <recommendedName>
        <fullName evidence="1">DUF7666 domain-containing protein</fullName>
    </recommendedName>
</protein>
<dbReference type="InterPro" id="IPR056083">
    <property type="entry name" value="DUF7666"/>
</dbReference>